<evidence type="ECO:0000256" key="1">
    <source>
        <dbReference type="SAM" id="Phobius"/>
    </source>
</evidence>
<protein>
    <submittedName>
        <fullName evidence="3">ATPase</fullName>
    </submittedName>
</protein>
<dbReference type="Proteomes" id="UP000250153">
    <property type="component" value="Chromosome"/>
</dbReference>
<sequence length="425" mass="50136">MKNTAMWEYFYLMNVIIGISFGYWIFLKVALKRRSPKANMLYFCFTIPVLTLVYISWGNVLEQFIEITLLYLIYRKRPKDHQTLGRLLIIGSISYMVESLMFLITFSFGIEYSIVQMIFFDIVAYVAIYLTIMKTPIIRPLDQENGKVYFGLMVYIYMTFLGINYMVYFIKSEMVAFLILMLFFTVQLFFAIYLYLTIQKLAKDKVFLQQLDNLKIYTKQLEINQKNLCKFKHDYRNMLISLQLSAQDRHDKELIARLKKYSNFYLDNKGLWQFNNIDNVRDDLLKSLLISKLNIMFQQNIENTFECQTLVEQLPAKDITFDIIRILGIAYDNAIEASLILKNGAKVKSMVYSKEGELEFEIKNRFNDTGKSILELKKLGFTTKKGHSGLGLANIEDIKKKYDAILVEYHIFDGWFTFYMSVRVK</sequence>
<accession>A0AAD0PBT4</accession>
<keyword evidence="1" id="KW-1133">Transmembrane helix</keyword>
<dbReference type="EMBL" id="CP023566">
    <property type="protein sequence ID" value="AWZ39555.1"/>
    <property type="molecule type" value="Genomic_DNA"/>
</dbReference>
<name>A0AAD0PBT4_9LACO</name>
<dbReference type="Pfam" id="PF14501">
    <property type="entry name" value="HATPase_c_5"/>
    <property type="match status" value="1"/>
</dbReference>
<dbReference type="AlphaFoldDB" id="A0AAD0PBT4"/>
<feature type="transmembrane region" description="Helical" evidence="1">
    <location>
        <begin position="174"/>
        <end position="196"/>
    </location>
</feature>
<feature type="transmembrane region" description="Helical" evidence="1">
    <location>
        <begin position="114"/>
        <end position="132"/>
    </location>
</feature>
<dbReference type="RefSeq" id="WP_112193161.1">
    <property type="nucleotide sequence ID" value="NZ_CP023565.1"/>
</dbReference>
<feature type="domain" description="Sensor histidine kinase NatK-like C-terminal" evidence="2">
    <location>
        <begin position="321"/>
        <end position="420"/>
    </location>
</feature>
<dbReference type="EMBL" id="CP023565">
    <property type="protein sequence ID" value="AWZ37447.1"/>
    <property type="molecule type" value="Genomic_DNA"/>
</dbReference>
<dbReference type="KEGG" id="lmur:CPS94_00100"/>
<dbReference type="PANTHER" id="PTHR40448:SF1">
    <property type="entry name" value="TWO-COMPONENT SENSOR HISTIDINE KINASE"/>
    <property type="match status" value="1"/>
</dbReference>
<feature type="transmembrane region" description="Helical" evidence="1">
    <location>
        <begin position="6"/>
        <end position="26"/>
    </location>
</feature>
<evidence type="ECO:0000259" key="2">
    <source>
        <dbReference type="Pfam" id="PF14501"/>
    </source>
</evidence>
<evidence type="ECO:0000313" key="6">
    <source>
        <dbReference type="Proteomes" id="UP000250153"/>
    </source>
</evidence>
<dbReference type="Proteomes" id="UP000250143">
    <property type="component" value="Chromosome"/>
</dbReference>
<feature type="transmembrane region" description="Helical" evidence="1">
    <location>
        <begin position="148"/>
        <end position="168"/>
    </location>
</feature>
<evidence type="ECO:0000313" key="5">
    <source>
        <dbReference type="Proteomes" id="UP000250143"/>
    </source>
</evidence>
<dbReference type="GeneID" id="48465515"/>
<dbReference type="InterPro" id="IPR032834">
    <property type="entry name" value="NatK-like_C"/>
</dbReference>
<evidence type="ECO:0000313" key="4">
    <source>
        <dbReference type="EMBL" id="AWZ39555.1"/>
    </source>
</evidence>
<keyword evidence="5" id="KW-1185">Reference proteome</keyword>
<reference evidence="5 6" key="1">
    <citation type="submission" date="2017-09" db="EMBL/GenBank/DDBJ databases">
        <title>Predominant Lactobacillus spp. isolated from feces of mice subjected to short-term calorie restriction.</title>
        <authorList>
            <person name="Zhang C."/>
            <person name="Zhao L."/>
            <person name="Pan F."/>
        </authorList>
    </citation>
    <scope>NUCLEOTIDE SEQUENCE [LARGE SCALE GENOMIC DNA]</scope>
    <source>
        <strain evidence="4 5">CR141</strain>
        <strain evidence="3 6">CR147</strain>
    </source>
</reference>
<proteinExistence type="predicted"/>
<dbReference type="InterPro" id="IPR036890">
    <property type="entry name" value="HATPase_C_sf"/>
</dbReference>
<dbReference type="Gene3D" id="3.30.565.10">
    <property type="entry name" value="Histidine kinase-like ATPase, C-terminal domain"/>
    <property type="match status" value="1"/>
</dbReference>
<gene>
    <name evidence="4" type="ORF">CPQ89_00185</name>
    <name evidence="3" type="ORF">CPS94_00100</name>
</gene>
<feature type="transmembrane region" description="Helical" evidence="1">
    <location>
        <begin position="87"/>
        <end position="108"/>
    </location>
</feature>
<dbReference type="PANTHER" id="PTHR40448">
    <property type="entry name" value="TWO-COMPONENT SENSOR HISTIDINE KINASE"/>
    <property type="match status" value="1"/>
</dbReference>
<evidence type="ECO:0000313" key="3">
    <source>
        <dbReference type="EMBL" id="AWZ37447.1"/>
    </source>
</evidence>
<feature type="transmembrane region" description="Helical" evidence="1">
    <location>
        <begin position="38"/>
        <end position="54"/>
    </location>
</feature>
<keyword evidence="1" id="KW-0812">Transmembrane</keyword>
<dbReference type="GO" id="GO:0042802">
    <property type="term" value="F:identical protein binding"/>
    <property type="evidence" value="ECO:0007669"/>
    <property type="project" value="TreeGrafter"/>
</dbReference>
<organism evidence="3 6">
    <name type="scientific">Ligilactobacillus murinus</name>
    <dbReference type="NCBI Taxonomy" id="1622"/>
    <lineage>
        <taxon>Bacteria</taxon>
        <taxon>Bacillati</taxon>
        <taxon>Bacillota</taxon>
        <taxon>Bacilli</taxon>
        <taxon>Lactobacillales</taxon>
        <taxon>Lactobacillaceae</taxon>
        <taxon>Ligilactobacillus</taxon>
    </lineage>
</organism>
<keyword evidence="1" id="KW-0472">Membrane</keyword>